<dbReference type="InterPro" id="IPR002935">
    <property type="entry name" value="SAM_O-MeTrfase"/>
</dbReference>
<dbReference type="InterPro" id="IPR050362">
    <property type="entry name" value="Cation-dep_OMT"/>
</dbReference>
<dbReference type="GO" id="GO:0008757">
    <property type="term" value="F:S-adenosylmethionine-dependent methyltransferase activity"/>
    <property type="evidence" value="ECO:0007669"/>
    <property type="project" value="TreeGrafter"/>
</dbReference>
<organism evidence="4 5">
    <name type="scientific">Halorhabdus utahensis (strain DSM 12940 / JCM 11049 / AX-2)</name>
    <dbReference type="NCBI Taxonomy" id="519442"/>
    <lineage>
        <taxon>Archaea</taxon>
        <taxon>Methanobacteriati</taxon>
        <taxon>Methanobacteriota</taxon>
        <taxon>Stenosarchaea group</taxon>
        <taxon>Halobacteria</taxon>
        <taxon>Halobacteriales</taxon>
        <taxon>Haloarculaceae</taxon>
        <taxon>Halorhabdus</taxon>
    </lineage>
</organism>
<keyword evidence="3" id="KW-0949">S-adenosyl-L-methionine</keyword>
<dbReference type="PROSITE" id="PS51682">
    <property type="entry name" value="SAM_OMT_I"/>
    <property type="match status" value="1"/>
</dbReference>
<dbReference type="EMBL" id="CP001687">
    <property type="protein sequence ID" value="ACV13014.1"/>
    <property type="molecule type" value="Genomic_DNA"/>
</dbReference>
<evidence type="ECO:0000256" key="2">
    <source>
        <dbReference type="ARBA" id="ARBA00022679"/>
    </source>
</evidence>
<dbReference type="OrthoDB" id="21414at2157"/>
<keyword evidence="5" id="KW-1185">Reference proteome</keyword>
<keyword evidence="2 4" id="KW-0808">Transferase</keyword>
<gene>
    <name evidence="4" type="ordered locus">Huta_2853</name>
</gene>
<evidence type="ECO:0000313" key="5">
    <source>
        <dbReference type="Proteomes" id="UP000002071"/>
    </source>
</evidence>
<dbReference type="RefSeq" id="WP_015790576.1">
    <property type="nucleotide sequence ID" value="NC_013158.1"/>
</dbReference>
<dbReference type="PANTHER" id="PTHR10509">
    <property type="entry name" value="O-METHYLTRANSFERASE-RELATED"/>
    <property type="match status" value="1"/>
</dbReference>
<dbReference type="AlphaFoldDB" id="C7NRQ9"/>
<name>C7NRQ9_HALUD</name>
<protein>
    <submittedName>
        <fullName evidence="4">O-methyltransferase family 3</fullName>
    </submittedName>
</protein>
<evidence type="ECO:0000256" key="1">
    <source>
        <dbReference type="ARBA" id="ARBA00022603"/>
    </source>
</evidence>
<sequence>MPTVPAWIEDYAMVVGPEPDDVIEEMDEYAAAEGFPTVGPAVGGWLEQFARMVDAESVFEFGSGYGYSAYWFARGLAADGEIVLTEVDEDELKLARDYLARGDFDTTIHYEHGDAIDIVEAYDGPFDIVLIDNEKTRYREAFEAVREKVAPGGIVVADNAIAGGGIDADAVRELLTGEREAANETTEGIASFVRAIHGDPRFAGSLLPVGEGVVVATRVD</sequence>
<accession>C7NRQ9</accession>
<keyword evidence="1 4" id="KW-0489">Methyltransferase</keyword>
<dbReference type="HOGENOM" id="CLU_067676_4_0_2"/>
<evidence type="ECO:0000313" key="4">
    <source>
        <dbReference type="EMBL" id="ACV13014.1"/>
    </source>
</evidence>
<dbReference type="CDD" id="cd02440">
    <property type="entry name" value="AdoMet_MTases"/>
    <property type="match status" value="1"/>
</dbReference>
<dbReference type="STRING" id="519442.Huta_2853"/>
<proteinExistence type="predicted"/>
<dbReference type="Gene3D" id="3.40.50.150">
    <property type="entry name" value="Vaccinia Virus protein VP39"/>
    <property type="match status" value="1"/>
</dbReference>
<dbReference type="SUPFAM" id="SSF53335">
    <property type="entry name" value="S-adenosyl-L-methionine-dependent methyltransferases"/>
    <property type="match status" value="1"/>
</dbReference>
<dbReference type="GeneID" id="8385162"/>
<dbReference type="Proteomes" id="UP000002071">
    <property type="component" value="Chromosome"/>
</dbReference>
<dbReference type="GO" id="GO:0032259">
    <property type="term" value="P:methylation"/>
    <property type="evidence" value="ECO:0007669"/>
    <property type="project" value="UniProtKB-KW"/>
</dbReference>
<reference evidence="4 5" key="1">
    <citation type="journal article" date="2009" name="Stand. Genomic Sci.">
        <title>Complete genome sequence of Halorhabdus utahensis type strain (AX-2).</title>
        <authorList>
            <person name="Anderson I."/>
            <person name="Tindall B.J."/>
            <person name="Pomrenke H."/>
            <person name="Goker M."/>
            <person name="Lapidus A."/>
            <person name="Nolan M."/>
            <person name="Copeland A."/>
            <person name="Glavina Del Rio T."/>
            <person name="Chen F."/>
            <person name="Tice H."/>
            <person name="Cheng J.F."/>
            <person name="Lucas S."/>
            <person name="Chertkov O."/>
            <person name="Bruce D."/>
            <person name="Brettin T."/>
            <person name="Detter J.C."/>
            <person name="Han C."/>
            <person name="Goodwin L."/>
            <person name="Land M."/>
            <person name="Hauser L."/>
            <person name="Chang Y.J."/>
            <person name="Jeffries C.D."/>
            <person name="Pitluck S."/>
            <person name="Pati A."/>
            <person name="Mavromatis K."/>
            <person name="Ivanova N."/>
            <person name="Ovchinnikova G."/>
            <person name="Chen A."/>
            <person name="Palaniappan K."/>
            <person name="Chain P."/>
            <person name="Rohde M."/>
            <person name="Bristow J."/>
            <person name="Eisen J.A."/>
            <person name="Markowitz V."/>
            <person name="Hugenholtz P."/>
            <person name="Kyrpides N.C."/>
            <person name="Klenk H.P."/>
        </authorList>
    </citation>
    <scope>NUCLEOTIDE SEQUENCE [LARGE SCALE GENOMIC DNA]</scope>
    <source>
        <strain evidence="5">DSM 12940 / JCM 11049 / AX-2</strain>
    </source>
</reference>
<dbReference type="PANTHER" id="PTHR10509:SF14">
    <property type="entry name" value="CAFFEOYL-COA O-METHYLTRANSFERASE 3-RELATED"/>
    <property type="match status" value="1"/>
</dbReference>
<dbReference type="InterPro" id="IPR029063">
    <property type="entry name" value="SAM-dependent_MTases_sf"/>
</dbReference>
<evidence type="ECO:0000256" key="3">
    <source>
        <dbReference type="ARBA" id="ARBA00022691"/>
    </source>
</evidence>
<dbReference type="Pfam" id="PF01596">
    <property type="entry name" value="Methyltransf_3"/>
    <property type="match status" value="1"/>
</dbReference>
<dbReference type="eggNOG" id="arCOG00979">
    <property type="taxonomic scope" value="Archaea"/>
</dbReference>
<dbReference type="KEGG" id="hut:Huta_2853"/>
<dbReference type="GO" id="GO:0008171">
    <property type="term" value="F:O-methyltransferase activity"/>
    <property type="evidence" value="ECO:0007669"/>
    <property type="project" value="InterPro"/>
</dbReference>